<gene>
    <name evidence="1" type="ORF">FHR27_001610</name>
</gene>
<evidence type="ECO:0000313" key="2">
    <source>
        <dbReference type="Proteomes" id="UP000578688"/>
    </source>
</evidence>
<dbReference type="RefSeq" id="WP_179538266.1">
    <property type="nucleotide sequence ID" value="NZ_JACBYV010000001.1"/>
</dbReference>
<evidence type="ECO:0008006" key="3">
    <source>
        <dbReference type="Google" id="ProtNLM"/>
    </source>
</evidence>
<accession>A0A7Y9XKG3</accession>
<name>A0A7Y9XKG3_9GAMM</name>
<evidence type="ECO:0000313" key="1">
    <source>
        <dbReference type="EMBL" id="NYH73000.1"/>
    </source>
</evidence>
<organism evidence="1 2">
    <name type="scientific">Phytopseudomonas flavescens</name>
    <dbReference type="NCBI Taxonomy" id="29435"/>
    <lineage>
        <taxon>Bacteria</taxon>
        <taxon>Pseudomonadati</taxon>
        <taxon>Pseudomonadota</taxon>
        <taxon>Gammaproteobacteria</taxon>
        <taxon>Pseudomonadales</taxon>
        <taxon>Pseudomonadaceae</taxon>
        <taxon>Phytopseudomonas</taxon>
    </lineage>
</organism>
<sequence length="118" mass="13036">MDHAAQFLTDSLPGHDVKIAKRPDGKLLVTLSRNGEAIFMKAVEPQAVIVEEGLRGLLREIQRDHKLVSGEVSWKGAGAQWVHRSLPTFTGAPINPTAAKTMWKRREANSYRSSAVSF</sequence>
<keyword evidence="2" id="KW-1185">Reference proteome</keyword>
<comment type="caution">
    <text evidence="1">The sequence shown here is derived from an EMBL/GenBank/DDBJ whole genome shotgun (WGS) entry which is preliminary data.</text>
</comment>
<protein>
    <recommendedName>
        <fullName evidence="3">DUF3509 domain-containing protein</fullName>
    </recommendedName>
</protein>
<proteinExistence type="predicted"/>
<dbReference type="Proteomes" id="UP000578688">
    <property type="component" value="Unassembled WGS sequence"/>
</dbReference>
<dbReference type="EMBL" id="JACBYV010000001">
    <property type="protein sequence ID" value="NYH73000.1"/>
    <property type="molecule type" value="Genomic_DNA"/>
</dbReference>
<dbReference type="AlphaFoldDB" id="A0A7Y9XKG3"/>
<reference evidence="1 2" key="1">
    <citation type="submission" date="2020-07" db="EMBL/GenBank/DDBJ databases">
        <title>Genomic analyses of the natural microbiome of Caenorhabditis elegans.</title>
        <authorList>
            <person name="Samuel B."/>
        </authorList>
    </citation>
    <scope>NUCLEOTIDE SEQUENCE [LARGE SCALE GENOMIC DNA]</scope>
    <source>
        <strain evidence="1 2">BIGb0408</strain>
    </source>
</reference>